<sequence>MVADNSRNWRFRYQLAEQLIMELYSHDDVYNYLRQIALTLCSDKVSEVRWISYQLVGMPFVLEFFGGGMM</sequence>
<dbReference type="GO" id="GO:0019888">
    <property type="term" value="F:protein phosphatase regulator activity"/>
    <property type="evidence" value="ECO:0007669"/>
    <property type="project" value="TreeGrafter"/>
</dbReference>
<reference evidence="2" key="2">
    <citation type="submission" date="2025-08" db="UniProtKB">
        <authorList>
            <consortium name="Ensembl"/>
        </authorList>
    </citation>
    <scope>IDENTIFICATION</scope>
</reference>
<evidence type="ECO:0000256" key="1">
    <source>
        <dbReference type="ARBA" id="ARBA00022737"/>
    </source>
</evidence>
<keyword evidence="3" id="KW-1185">Reference proteome</keyword>
<name>A0A4W5L118_9TELE</name>
<organism evidence="2 3">
    <name type="scientific">Hucho hucho</name>
    <name type="common">huchen</name>
    <dbReference type="NCBI Taxonomy" id="62062"/>
    <lineage>
        <taxon>Eukaryota</taxon>
        <taxon>Metazoa</taxon>
        <taxon>Chordata</taxon>
        <taxon>Craniata</taxon>
        <taxon>Vertebrata</taxon>
        <taxon>Euteleostomi</taxon>
        <taxon>Actinopterygii</taxon>
        <taxon>Neopterygii</taxon>
        <taxon>Teleostei</taxon>
        <taxon>Protacanthopterygii</taxon>
        <taxon>Salmoniformes</taxon>
        <taxon>Salmonidae</taxon>
        <taxon>Salmoninae</taxon>
        <taxon>Hucho</taxon>
    </lineage>
</organism>
<dbReference type="InterPro" id="IPR011989">
    <property type="entry name" value="ARM-like"/>
</dbReference>
<reference evidence="3" key="1">
    <citation type="submission" date="2018-06" db="EMBL/GenBank/DDBJ databases">
        <title>Genome assembly of Danube salmon.</title>
        <authorList>
            <person name="Macqueen D.J."/>
            <person name="Gundappa M.K."/>
        </authorList>
    </citation>
    <scope>NUCLEOTIDE SEQUENCE [LARGE SCALE GENOMIC DNA]</scope>
</reference>
<protein>
    <submittedName>
        <fullName evidence="2">Uncharacterized protein</fullName>
    </submittedName>
</protein>
<dbReference type="PANTHER" id="PTHR10648">
    <property type="entry name" value="SERINE/THREONINE-PROTEIN PHOSPHATASE PP2A 65 KDA REGULATORY SUBUNIT"/>
    <property type="match status" value="1"/>
</dbReference>
<keyword evidence="1" id="KW-0677">Repeat</keyword>
<dbReference type="PANTHER" id="PTHR10648:SF7">
    <property type="entry name" value="WW-BINDING DOMAIN-CONTAINING PROTEIN-RELATED"/>
    <property type="match status" value="1"/>
</dbReference>
<dbReference type="Proteomes" id="UP000314982">
    <property type="component" value="Unassembled WGS sequence"/>
</dbReference>
<dbReference type="STRING" id="62062.ENSHHUP00000017679"/>
<dbReference type="Gene3D" id="1.25.10.10">
    <property type="entry name" value="Leucine-rich Repeat Variant"/>
    <property type="match status" value="1"/>
</dbReference>
<proteinExistence type="predicted"/>
<evidence type="ECO:0000313" key="2">
    <source>
        <dbReference type="Ensembl" id="ENSHHUP00000017679.1"/>
    </source>
</evidence>
<accession>A0A4W5L118</accession>
<dbReference type="GO" id="GO:0005737">
    <property type="term" value="C:cytoplasm"/>
    <property type="evidence" value="ECO:0007669"/>
    <property type="project" value="TreeGrafter"/>
</dbReference>
<dbReference type="InterPro" id="IPR051023">
    <property type="entry name" value="PP2A_Regulatory_Subunit_A"/>
</dbReference>
<reference evidence="2" key="3">
    <citation type="submission" date="2025-09" db="UniProtKB">
        <authorList>
            <consortium name="Ensembl"/>
        </authorList>
    </citation>
    <scope>IDENTIFICATION</scope>
</reference>
<evidence type="ECO:0000313" key="3">
    <source>
        <dbReference type="Proteomes" id="UP000314982"/>
    </source>
</evidence>
<dbReference type="AlphaFoldDB" id="A0A4W5L118"/>
<dbReference type="Ensembl" id="ENSHHUT00000018320.1">
    <property type="protein sequence ID" value="ENSHHUP00000017679.1"/>
    <property type="gene ID" value="ENSHHUG00000011016.1"/>
</dbReference>